<feature type="transmembrane region" description="Helical" evidence="8">
    <location>
        <begin position="306"/>
        <end position="323"/>
    </location>
</feature>
<evidence type="ECO:0000256" key="6">
    <source>
        <dbReference type="ARBA" id="ARBA00022989"/>
    </source>
</evidence>
<feature type="transmembrane region" description="Helical" evidence="8">
    <location>
        <begin position="335"/>
        <end position="355"/>
    </location>
</feature>
<dbReference type="GO" id="GO:0016020">
    <property type="term" value="C:membrane"/>
    <property type="evidence" value="ECO:0007669"/>
    <property type="project" value="UniProtKB-SubCell"/>
</dbReference>
<feature type="transmembrane region" description="Helical" evidence="8">
    <location>
        <begin position="122"/>
        <end position="137"/>
    </location>
</feature>
<evidence type="ECO:0000313" key="9">
    <source>
        <dbReference type="EMBL" id="AYD41342.1"/>
    </source>
</evidence>
<accession>A0A386H6K2</accession>
<comment type="subcellular location">
    <subcellularLocation>
        <location evidence="1">Membrane</location>
        <topology evidence="1">Multi-pass membrane protein</topology>
    </subcellularLocation>
</comment>
<keyword evidence="4" id="KW-0309">Germination</keyword>
<feature type="transmembrane region" description="Helical" evidence="8">
    <location>
        <begin position="220"/>
        <end position="242"/>
    </location>
</feature>
<keyword evidence="10" id="KW-1185">Reference proteome</keyword>
<evidence type="ECO:0000256" key="8">
    <source>
        <dbReference type="SAM" id="Phobius"/>
    </source>
</evidence>
<feature type="transmembrane region" description="Helical" evidence="8">
    <location>
        <begin position="42"/>
        <end position="63"/>
    </location>
</feature>
<dbReference type="KEGG" id="cfer:D4Z93_12885"/>
<dbReference type="Proteomes" id="UP000266301">
    <property type="component" value="Chromosome"/>
</dbReference>
<evidence type="ECO:0000313" key="10">
    <source>
        <dbReference type="Proteomes" id="UP000266301"/>
    </source>
</evidence>
<reference evidence="9 10" key="1">
    <citation type="journal article" date="2019" name="Int. J. Syst. Evol. Microbiol.">
        <title>Clostridium fermenticellae sp. nov., isolated from the mud in a fermentation cellar for the production of the Chinese liquor, baijiu.</title>
        <authorList>
            <person name="Xu P.X."/>
            <person name="Chai L.J."/>
            <person name="Qiu T."/>
            <person name="Zhang X.J."/>
            <person name="Lu Z.M."/>
            <person name="Xiao C."/>
            <person name="Wang S.T."/>
            <person name="Shen C.H."/>
            <person name="Shi J.S."/>
            <person name="Xu Z.H."/>
        </authorList>
    </citation>
    <scope>NUCLEOTIDE SEQUENCE [LARGE SCALE GENOMIC DNA]</scope>
    <source>
        <strain evidence="9 10">JN500901</strain>
    </source>
</reference>
<sequence length="364" mass="41710">MNNIQNTFLTSSQLTIFSIGIFLGVGLLYSPNVVIKDVGQCGWISCIVGALYPIIISTIANHVYKRYPDDDIMALSTRFLGKIIGNICNIIFVTFFIFIESAELTAMSNVFKVYTTTFLKDYQIFFTTMTVVVYVAYKGMKPLARLNEVLFYMTTVLVLIPVIALKYGSILNIMPVFDCGIKNLLKSGWDMSFLYTGAESLFLIYPFYKEKDKFMKCNLLAIGFTTFVYVLITFCTIFYLGIDISPKYLWPVLTLSDSVDIPVITSFRYIFMSLWALTIFRCLSIYHFFSSYGLSRILPKVSSQKFSIILYPVIIILSSLYGTTTMRRHYTDKIMPYYVIFNFIYIIVVTILLHLKKGDNVEKA</sequence>
<feature type="transmembrane region" description="Helical" evidence="8">
    <location>
        <begin position="149"/>
        <end position="168"/>
    </location>
</feature>
<feature type="transmembrane region" description="Helical" evidence="8">
    <location>
        <begin position="188"/>
        <end position="208"/>
    </location>
</feature>
<dbReference type="GO" id="GO:0009847">
    <property type="term" value="P:spore germination"/>
    <property type="evidence" value="ECO:0007669"/>
    <property type="project" value="InterPro"/>
</dbReference>
<gene>
    <name evidence="9" type="ORF">D4Z93_12885</name>
</gene>
<organism evidence="9 10">
    <name type="scientific">Clostridium fermenticellae</name>
    <dbReference type="NCBI Taxonomy" id="2068654"/>
    <lineage>
        <taxon>Bacteria</taxon>
        <taxon>Bacillati</taxon>
        <taxon>Bacillota</taxon>
        <taxon>Clostridia</taxon>
        <taxon>Eubacteriales</taxon>
        <taxon>Clostridiaceae</taxon>
        <taxon>Clostridium</taxon>
    </lineage>
</organism>
<keyword evidence="3" id="KW-0813">Transport</keyword>
<dbReference type="RefSeq" id="WP_119974087.1">
    <property type="nucleotide sequence ID" value="NZ_CP032416.1"/>
</dbReference>
<dbReference type="AlphaFoldDB" id="A0A386H6K2"/>
<feature type="transmembrane region" description="Helical" evidence="8">
    <location>
        <begin position="83"/>
        <end position="102"/>
    </location>
</feature>
<feature type="transmembrane region" description="Helical" evidence="8">
    <location>
        <begin position="269"/>
        <end position="294"/>
    </location>
</feature>
<dbReference type="EMBL" id="CP032416">
    <property type="protein sequence ID" value="AYD41342.1"/>
    <property type="molecule type" value="Genomic_DNA"/>
</dbReference>
<evidence type="ECO:0000256" key="5">
    <source>
        <dbReference type="ARBA" id="ARBA00022692"/>
    </source>
</evidence>
<dbReference type="PANTHER" id="PTHR34975:SF2">
    <property type="entry name" value="SPORE GERMINATION PROTEIN A2"/>
    <property type="match status" value="1"/>
</dbReference>
<dbReference type="OrthoDB" id="1931502at2"/>
<evidence type="ECO:0000256" key="4">
    <source>
        <dbReference type="ARBA" id="ARBA00022544"/>
    </source>
</evidence>
<dbReference type="NCBIfam" id="TIGR00912">
    <property type="entry name" value="2A0309"/>
    <property type="match status" value="1"/>
</dbReference>
<keyword evidence="7 8" id="KW-0472">Membrane</keyword>
<dbReference type="InterPro" id="IPR004761">
    <property type="entry name" value="Spore_GerAB"/>
</dbReference>
<keyword evidence="5 8" id="KW-0812">Transmembrane</keyword>
<keyword evidence="6 8" id="KW-1133">Transmembrane helix</keyword>
<proteinExistence type="inferred from homology"/>
<dbReference type="Gene3D" id="1.20.1740.10">
    <property type="entry name" value="Amino acid/polyamine transporter I"/>
    <property type="match status" value="1"/>
</dbReference>
<feature type="transmembrane region" description="Helical" evidence="8">
    <location>
        <begin position="12"/>
        <end position="30"/>
    </location>
</feature>
<evidence type="ECO:0000256" key="7">
    <source>
        <dbReference type="ARBA" id="ARBA00023136"/>
    </source>
</evidence>
<evidence type="ECO:0000256" key="1">
    <source>
        <dbReference type="ARBA" id="ARBA00004141"/>
    </source>
</evidence>
<protein>
    <submittedName>
        <fullName evidence="9">Uncharacterized protein</fullName>
    </submittedName>
</protein>
<name>A0A386H6K2_9CLOT</name>
<dbReference type="Pfam" id="PF03845">
    <property type="entry name" value="Spore_permease"/>
    <property type="match status" value="1"/>
</dbReference>
<evidence type="ECO:0000256" key="3">
    <source>
        <dbReference type="ARBA" id="ARBA00022448"/>
    </source>
</evidence>
<evidence type="ECO:0000256" key="2">
    <source>
        <dbReference type="ARBA" id="ARBA00007998"/>
    </source>
</evidence>
<dbReference type="PANTHER" id="PTHR34975">
    <property type="entry name" value="SPORE GERMINATION PROTEIN A2"/>
    <property type="match status" value="1"/>
</dbReference>
<comment type="similarity">
    <text evidence="2">Belongs to the amino acid-polyamine-organocation (APC) superfamily. Spore germination protein (SGP) (TC 2.A.3.9) family.</text>
</comment>